<evidence type="ECO:0000256" key="1">
    <source>
        <dbReference type="ARBA" id="ARBA00006432"/>
    </source>
</evidence>
<dbReference type="Proteomes" id="UP000198847">
    <property type="component" value="Unassembled WGS sequence"/>
</dbReference>
<dbReference type="PANTHER" id="PTHR43201">
    <property type="entry name" value="ACYL-COA SYNTHETASE"/>
    <property type="match status" value="1"/>
</dbReference>
<dbReference type="InterPro" id="IPR042099">
    <property type="entry name" value="ANL_N_sf"/>
</dbReference>
<organism evidence="5 6">
    <name type="scientific">Propionispora vibrioides</name>
    <dbReference type="NCBI Taxonomy" id="112903"/>
    <lineage>
        <taxon>Bacteria</taxon>
        <taxon>Bacillati</taxon>
        <taxon>Bacillota</taxon>
        <taxon>Negativicutes</taxon>
        <taxon>Selenomonadales</taxon>
        <taxon>Sporomusaceae</taxon>
        <taxon>Propionispora</taxon>
    </lineage>
</organism>
<dbReference type="InterPro" id="IPR000873">
    <property type="entry name" value="AMP-dep_synth/lig_dom"/>
</dbReference>
<feature type="domain" description="AMP-binding enzyme C-terminal" evidence="4">
    <location>
        <begin position="404"/>
        <end position="479"/>
    </location>
</feature>
<dbReference type="Gene3D" id="3.30.300.30">
    <property type="match status" value="1"/>
</dbReference>
<dbReference type="InterPro" id="IPR025110">
    <property type="entry name" value="AMP-bd_C"/>
</dbReference>
<dbReference type="RefSeq" id="WP_091748572.1">
    <property type="nucleotide sequence ID" value="NZ_FODY01000017.1"/>
</dbReference>
<dbReference type="Gene3D" id="3.40.50.12780">
    <property type="entry name" value="N-terminal domain of ligase-like"/>
    <property type="match status" value="1"/>
</dbReference>
<proteinExistence type="inferred from homology"/>
<evidence type="ECO:0000259" key="4">
    <source>
        <dbReference type="Pfam" id="PF13193"/>
    </source>
</evidence>
<evidence type="ECO:0000313" key="6">
    <source>
        <dbReference type="Proteomes" id="UP000198847"/>
    </source>
</evidence>
<comment type="similarity">
    <text evidence="1">Belongs to the ATP-dependent AMP-binding enzyme family.</text>
</comment>
<dbReference type="Pfam" id="PF13193">
    <property type="entry name" value="AMP-binding_C"/>
    <property type="match status" value="1"/>
</dbReference>
<evidence type="ECO:0000313" key="5">
    <source>
        <dbReference type="EMBL" id="SEP30460.1"/>
    </source>
</evidence>
<evidence type="ECO:0000259" key="3">
    <source>
        <dbReference type="Pfam" id="PF00501"/>
    </source>
</evidence>
<dbReference type="GO" id="GO:0031956">
    <property type="term" value="F:medium-chain fatty acid-CoA ligase activity"/>
    <property type="evidence" value="ECO:0007669"/>
    <property type="project" value="TreeGrafter"/>
</dbReference>
<keyword evidence="6" id="KW-1185">Reference proteome</keyword>
<keyword evidence="2" id="KW-0436">Ligase</keyword>
<protein>
    <submittedName>
        <fullName evidence="5">Long-chain acyl-CoA synthetase</fullName>
    </submittedName>
</protein>
<dbReference type="FunFam" id="3.30.300.30:FF:000008">
    <property type="entry name" value="2,3-dihydroxybenzoate-AMP ligase"/>
    <property type="match status" value="1"/>
</dbReference>
<dbReference type="NCBIfam" id="NF004837">
    <property type="entry name" value="PRK06187.1"/>
    <property type="match status" value="1"/>
</dbReference>
<dbReference type="OrthoDB" id="9778383at2"/>
<dbReference type="STRING" id="112903.SAMN04490178_11776"/>
<evidence type="ECO:0000256" key="2">
    <source>
        <dbReference type="ARBA" id="ARBA00022598"/>
    </source>
</evidence>
<accession>A0A1H8WS05</accession>
<sequence>MLVHELIGQGTKNDPVFYYPRQMTYGELAQEVDHYRDYFFACGIKTGDHVGLFAKNSIEFVCTYLALTSLGAIVVPINFQLTARETAYILHDAAIHHLVTAAPLDLAGELAKYGRQELSQLTFAVIKQTLSQETYPPAPPLPAEFDAQQPCVIIYTSGTTGHPKGAVLTHENLVVDAQAFSHMLPVERRDNVLCVLPMYHCFAWTCAILNALWLGAGITVLETFAPKETAAVIKEHRVTVMYGVPPMYNLLSRLAQPDALRTVRIFVSGGASLPVEMAKQFESIYGTPIIEGYGLSEASPVVTFNLPEKRKYGSIGKALPGITVAIVNENGQQLGTGEIGELVVRGPIVMQGYWNLPEQTAQSLRDGWLHTGDIAYRDEDGYFFIVDRLKDMIISSGENVYPREIEELLYTYPGVVEAAVIGVPDSLRGQAIRAYLVMREGASFNKRAVKEFLQARLAPYKQPRDIVLVDALPKTPTGKLLKRALREEAAATKS</sequence>
<dbReference type="PANTHER" id="PTHR43201:SF5">
    <property type="entry name" value="MEDIUM-CHAIN ACYL-COA LIGASE ACSF2, MITOCHONDRIAL"/>
    <property type="match status" value="1"/>
</dbReference>
<dbReference type="InterPro" id="IPR020845">
    <property type="entry name" value="AMP-binding_CS"/>
</dbReference>
<dbReference type="EMBL" id="FODY01000017">
    <property type="protein sequence ID" value="SEP30460.1"/>
    <property type="molecule type" value="Genomic_DNA"/>
</dbReference>
<dbReference type="PROSITE" id="PS00455">
    <property type="entry name" value="AMP_BINDING"/>
    <property type="match status" value="1"/>
</dbReference>
<dbReference type="InterPro" id="IPR045851">
    <property type="entry name" value="AMP-bd_C_sf"/>
</dbReference>
<dbReference type="AlphaFoldDB" id="A0A1H8WS05"/>
<dbReference type="SUPFAM" id="SSF56801">
    <property type="entry name" value="Acetyl-CoA synthetase-like"/>
    <property type="match status" value="1"/>
</dbReference>
<reference evidence="5 6" key="1">
    <citation type="submission" date="2016-10" db="EMBL/GenBank/DDBJ databases">
        <authorList>
            <person name="de Groot N.N."/>
        </authorList>
    </citation>
    <scope>NUCLEOTIDE SEQUENCE [LARGE SCALE GENOMIC DNA]</scope>
    <source>
        <strain evidence="5 6">DSM 13305</strain>
    </source>
</reference>
<dbReference type="Pfam" id="PF00501">
    <property type="entry name" value="AMP-binding"/>
    <property type="match status" value="1"/>
</dbReference>
<gene>
    <name evidence="5" type="ORF">SAMN04490178_11776</name>
</gene>
<dbReference type="GO" id="GO:0006631">
    <property type="term" value="P:fatty acid metabolic process"/>
    <property type="evidence" value="ECO:0007669"/>
    <property type="project" value="TreeGrafter"/>
</dbReference>
<name>A0A1H8WS05_9FIRM</name>
<feature type="domain" description="AMP-dependent synthetase/ligase" evidence="3">
    <location>
        <begin position="11"/>
        <end position="354"/>
    </location>
</feature>